<name>A0A841J9D2_9SPHI</name>
<evidence type="ECO:0000313" key="2">
    <source>
        <dbReference type="Proteomes" id="UP000548326"/>
    </source>
</evidence>
<dbReference type="Proteomes" id="UP000548326">
    <property type="component" value="Unassembled WGS sequence"/>
</dbReference>
<accession>A0A841J9D2</accession>
<dbReference type="RefSeq" id="WP_183586119.1">
    <property type="nucleotide sequence ID" value="NZ_JACHCA010000003.1"/>
</dbReference>
<dbReference type="EMBL" id="JACHCA010000003">
    <property type="protein sequence ID" value="MBB6126952.1"/>
    <property type="molecule type" value="Genomic_DNA"/>
</dbReference>
<evidence type="ECO:0000313" key="1">
    <source>
        <dbReference type="EMBL" id="MBB6126952.1"/>
    </source>
</evidence>
<dbReference type="AlphaFoldDB" id="A0A841J9D2"/>
<gene>
    <name evidence="1" type="ORF">HDF22_001058</name>
</gene>
<protein>
    <recommendedName>
        <fullName evidence="3">Addiction module toxin RelE</fullName>
    </recommendedName>
</protein>
<sequence length="148" mass="17106">MNIYCLERFKVEFEKLKNKKPYKNLEPELIEYFFDKECAALCNGTRLNNSSTEPYIKKRLDGAGGYRTYYLIVIKDDCLYLMFVHPKTGPDGAENITPESKAAIYKDVLECIKSKDLYELSLPKDKSSIIFEKVKEEKATASHQQKVS</sequence>
<organism evidence="1 2">
    <name type="scientific">Mucilaginibacter lappiensis</name>
    <dbReference type="NCBI Taxonomy" id="354630"/>
    <lineage>
        <taxon>Bacteria</taxon>
        <taxon>Pseudomonadati</taxon>
        <taxon>Bacteroidota</taxon>
        <taxon>Sphingobacteriia</taxon>
        <taxon>Sphingobacteriales</taxon>
        <taxon>Sphingobacteriaceae</taxon>
        <taxon>Mucilaginibacter</taxon>
    </lineage>
</organism>
<evidence type="ECO:0008006" key="3">
    <source>
        <dbReference type="Google" id="ProtNLM"/>
    </source>
</evidence>
<reference evidence="1 2" key="1">
    <citation type="submission" date="2020-08" db="EMBL/GenBank/DDBJ databases">
        <title>Genomic Encyclopedia of Type Strains, Phase IV (KMG-V): Genome sequencing to study the core and pangenomes of soil and plant-associated prokaryotes.</title>
        <authorList>
            <person name="Whitman W."/>
        </authorList>
    </citation>
    <scope>NUCLEOTIDE SEQUENCE [LARGE SCALE GENOMIC DNA]</scope>
    <source>
        <strain evidence="1 2">MP601</strain>
    </source>
</reference>
<proteinExistence type="predicted"/>
<comment type="caution">
    <text evidence="1">The sequence shown here is derived from an EMBL/GenBank/DDBJ whole genome shotgun (WGS) entry which is preliminary data.</text>
</comment>